<dbReference type="STRING" id="497964.CfE428DRAFT_1576"/>
<protein>
    <submittedName>
        <fullName evidence="1">Thiamine biosynthesis protein ThiS</fullName>
    </submittedName>
</protein>
<dbReference type="InterPro" id="IPR003749">
    <property type="entry name" value="ThiS/MoaD-like"/>
</dbReference>
<reference evidence="1 2" key="1">
    <citation type="journal article" date="2011" name="J. Bacteriol.">
        <title>Genome sequence of Chthoniobacter flavus Ellin428, an aerobic heterotrophic soil bacterium.</title>
        <authorList>
            <person name="Kant R."/>
            <person name="van Passel M.W."/>
            <person name="Palva A."/>
            <person name="Lucas S."/>
            <person name="Lapidus A."/>
            <person name="Glavina Del Rio T."/>
            <person name="Dalin E."/>
            <person name="Tice H."/>
            <person name="Bruce D."/>
            <person name="Goodwin L."/>
            <person name="Pitluck S."/>
            <person name="Larimer F.W."/>
            <person name="Land M.L."/>
            <person name="Hauser L."/>
            <person name="Sangwan P."/>
            <person name="de Vos W.M."/>
            <person name="Janssen P.H."/>
            <person name="Smidt H."/>
        </authorList>
    </citation>
    <scope>NUCLEOTIDE SEQUENCE [LARGE SCALE GENOMIC DNA]</scope>
    <source>
        <strain evidence="1 2">Ellin428</strain>
    </source>
</reference>
<dbReference type="InParanoid" id="B4CWW3"/>
<dbReference type="PANTHER" id="PTHR34472">
    <property type="entry name" value="SULFUR CARRIER PROTEIN THIS"/>
    <property type="match status" value="1"/>
</dbReference>
<dbReference type="InterPro" id="IPR016155">
    <property type="entry name" value="Mopterin_synth/thiamin_S_b"/>
</dbReference>
<name>B4CWW3_9BACT</name>
<accession>B4CWW3</accession>
<dbReference type="NCBIfam" id="TIGR01683">
    <property type="entry name" value="thiS"/>
    <property type="match status" value="1"/>
</dbReference>
<dbReference type="Proteomes" id="UP000005824">
    <property type="component" value="Unassembled WGS sequence"/>
</dbReference>
<dbReference type="RefSeq" id="WP_006978902.1">
    <property type="nucleotide sequence ID" value="NZ_ABVL01000003.1"/>
</dbReference>
<dbReference type="PANTHER" id="PTHR34472:SF1">
    <property type="entry name" value="SULFUR CARRIER PROTEIN THIS"/>
    <property type="match status" value="1"/>
</dbReference>
<dbReference type="SUPFAM" id="SSF54285">
    <property type="entry name" value="MoaD/ThiS"/>
    <property type="match status" value="1"/>
</dbReference>
<dbReference type="InterPro" id="IPR010035">
    <property type="entry name" value="Thi_S"/>
</dbReference>
<organism evidence="1 2">
    <name type="scientific">Chthoniobacter flavus Ellin428</name>
    <dbReference type="NCBI Taxonomy" id="497964"/>
    <lineage>
        <taxon>Bacteria</taxon>
        <taxon>Pseudomonadati</taxon>
        <taxon>Verrucomicrobiota</taxon>
        <taxon>Spartobacteria</taxon>
        <taxon>Chthoniobacterales</taxon>
        <taxon>Chthoniobacteraceae</taxon>
        <taxon>Chthoniobacter</taxon>
    </lineage>
</organism>
<proteinExistence type="predicted"/>
<evidence type="ECO:0000313" key="1">
    <source>
        <dbReference type="EMBL" id="EDY21283.1"/>
    </source>
</evidence>
<dbReference type="EMBL" id="ABVL01000003">
    <property type="protein sequence ID" value="EDY21283.1"/>
    <property type="molecule type" value="Genomic_DNA"/>
</dbReference>
<dbReference type="Gene3D" id="3.10.20.30">
    <property type="match status" value="1"/>
</dbReference>
<keyword evidence="2" id="KW-1185">Reference proteome</keyword>
<sequence>MKITVNGEPRELTRARNVAELIDELGLPAPAILAEHNGLALRRDEWPMRLLTEGDCVEVVRIVAGG</sequence>
<dbReference type="InterPro" id="IPR012675">
    <property type="entry name" value="Beta-grasp_dom_sf"/>
</dbReference>
<dbReference type="Pfam" id="PF02597">
    <property type="entry name" value="ThiS"/>
    <property type="match status" value="1"/>
</dbReference>
<dbReference type="AlphaFoldDB" id="B4CWW3"/>
<dbReference type="CDD" id="cd00565">
    <property type="entry name" value="Ubl_ThiS"/>
    <property type="match status" value="1"/>
</dbReference>
<comment type="caution">
    <text evidence="1">The sequence shown here is derived from an EMBL/GenBank/DDBJ whole genome shotgun (WGS) entry which is preliminary data.</text>
</comment>
<evidence type="ECO:0000313" key="2">
    <source>
        <dbReference type="Proteomes" id="UP000005824"/>
    </source>
</evidence>
<gene>
    <name evidence="1" type="ORF">CfE428DRAFT_1576</name>
</gene>